<sequence>MLEVTDTFCVSNKDTELPQTSVPIPNVLDEAVYEECYDSVERATTTTASLDAAQDSGGSPMRQETTRGSIAQTRSERVPTLPHDSSLLRVNTLGSDEGSMSLQELTDLCTTLSDRVLALETDLRQTKKLGVLSAAKVLADAFKKKVNTYTRRRRAVSTGSKGISTASVKDKGKGIMQESEQPKKIKKRVQVQMSLDEELAQKLYEEEQARFNAEQEAKFNAEQEELLRVITIRIKGWNDPKAENVFIKRKVRLTGKCINDSLWDIKENGNTPVVTKTIDGNETVIPPTTVEEKAQRRVELKARSTLLMALPNEHQLKFNTYKDAKSLMKEIENRFRGNTATKKTHKNLLKHQYENFVASSAEVIKQIYERLQKLISQLEMHGEFIPQEDINQKFLRKDMDLRWNIDMLTIRARRFLKNTGRKLDIANKERIRFDKSKVECFNCHKRGHFAKECRTPRNQDSRNMEPIRRTVLVKETTSNVLVS</sequence>
<organism evidence="4">
    <name type="scientific">Tanacetum cinerariifolium</name>
    <name type="common">Dalmatian daisy</name>
    <name type="synonym">Chrysanthemum cinerariifolium</name>
    <dbReference type="NCBI Taxonomy" id="118510"/>
    <lineage>
        <taxon>Eukaryota</taxon>
        <taxon>Viridiplantae</taxon>
        <taxon>Streptophyta</taxon>
        <taxon>Embryophyta</taxon>
        <taxon>Tracheophyta</taxon>
        <taxon>Spermatophyta</taxon>
        <taxon>Magnoliopsida</taxon>
        <taxon>eudicotyledons</taxon>
        <taxon>Gunneridae</taxon>
        <taxon>Pentapetalae</taxon>
        <taxon>asterids</taxon>
        <taxon>campanulids</taxon>
        <taxon>Asterales</taxon>
        <taxon>Asteraceae</taxon>
        <taxon>Asteroideae</taxon>
        <taxon>Anthemideae</taxon>
        <taxon>Anthemidinae</taxon>
        <taxon>Tanacetum</taxon>
    </lineage>
</organism>
<keyword evidence="1" id="KW-0863">Zinc-finger</keyword>
<dbReference type="SUPFAM" id="SSF57756">
    <property type="entry name" value="Retrovirus zinc finger-like domains"/>
    <property type="match status" value="1"/>
</dbReference>
<evidence type="ECO:0000313" key="4">
    <source>
        <dbReference type="EMBL" id="GEU53782.1"/>
    </source>
</evidence>
<accession>A0A6L2KZ60</accession>
<keyword evidence="1" id="KW-0479">Metal-binding</keyword>
<gene>
    <name evidence="4" type="ORF">Tci_025760</name>
</gene>
<dbReference type="GO" id="GO:0008270">
    <property type="term" value="F:zinc ion binding"/>
    <property type="evidence" value="ECO:0007669"/>
    <property type="project" value="UniProtKB-KW"/>
</dbReference>
<name>A0A6L2KZ60_TANCI</name>
<feature type="region of interest" description="Disordered" evidence="2">
    <location>
        <begin position="153"/>
        <end position="183"/>
    </location>
</feature>
<dbReference type="AlphaFoldDB" id="A0A6L2KZ60"/>
<evidence type="ECO:0000259" key="3">
    <source>
        <dbReference type="PROSITE" id="PS50158"/>
    </source>
</evidence>
<feature type="region of interest" description="Disordered" evidence="2">
    <location>
        <begin position="51"/>
        <end position="74"/>
    </location>
</feature>
<feature type="domain" description="CCHC-type" evidence="3">
    <location>
        <begin position="440"/>
        <end position="454"/>
    </location>
</feature>
<dbReference type="PROSITE" id="PS50158">
    <property type="entry name" value="ZF_CCHC"/>
    <property type="match status" value="1"/>
</dbReference>
<dbReference type="Gene3D" id="4.10.60.10">
    <property type="entry name" value="Zinc finger, CCHC-type"/>
    <property type="match status" value="1"/>
</dbReference>
<dbReference type="EMBL" id="BKCJ010003227">
    <property type="protein sequence ID" value="GEU53782.1"/>
    <property type="molecule type" value="Genomic_DNA"/>
</dbReference>
<dbReference type="GO" id="GO:0003676">
    <property type="term" value="F:nucleic acid binding"/>
    <property type="evidence" value="ECO:0007669"/>
    <property type="project" value="InterPro"/>
</dbReference>
<dbReference type="InterPro" id="IPR036875">
    <property type="entry name" value="Znf_CCHC_sf"/>
</dbReference>
<feature type="compositionally biased region" description="Polar residues" evidence="2">
    <location>
        <begin position="62"/>
        <end position="73"/>
    </location>
</feature>
<evidence type="ECO:0000256" key="1">
    <source>
        <dbReference type="PROSITE-ProRule" id="PRU00047"/>
    </source>
</evidence>
<feature type="compositionally biased region" description="Polar residues" evidence="2">
    <location>
        <begin position="157"/>
        <end position="167"/>
    </location>
</feature>
<keyword evidence="1" id="KW-0862">Zinc</keyword>
<evidence type="ECO:0000256" key="2">
    <source>
        <dbReference type="SAM" id="MobiDB-lite"/>
    </source>
</evidence>
<comment type="caution">
    <text evidence="4">The sequence shown here is derived from an EMBL/GenBank/DDBJ whole genome shotgun (WGS) entry which is preliminary data.</text>
</comment>
<dbReference type="SMART" id="SM00343">
    <property type="entry name" value="ZnF_C2HC"/>
    <property type="match status" value="1"/>
</dbReference>
<dbReference type="Pfam" id="PF14223">
    <property type="entry name" value="Retrotran_gag_2"/>
    <property type="match status" value="1"/>
</dbReference>
<protein>
    <submittedName>
        <fullName evidence="4">Ribonuclease H-like domain-containing protein</fullName>
    </submittedName>
</protein>
<reference evidence="4" key="1">
    <citation type="journal article" date="2019" name="Sci. Rep.">
        <title>Draft genome of Tanacetum cinerariifolium, the natural source of mosquito coil.</title>
        <authorList>
            <person name="Yamashiro T."/>
            <person name="Shiraishi A."/>
            <person name="Satake H."/>
            <person name="Nakayama K."/>
        </authorList>
    </citation>
    <scope>NUCLEOTIDE SEQUENCE</scope>
</reference>
<proteinExistence type="predicted"/>
<dbReference type="InterPro" id="IPR001878">
    <property type="entry name" value="Znf_CCHC"/>
</dbReference>